<evidence type="ECO:0000256" key="2">
    <source>
        <dbReference type="ARBA" id="ARBA00009748"/>
    </source>
</evidence>
<dbReference type="InterPro" id="IPR043325">
    <property type="entry name" value="LTSS"/>
</dbReference>
<evidence type="ECO:0000313" key="13">
    <source>
        <dbReference type="Proteomes" id="UP001154282"/>
    </source>
</evidence>
<comment type="subcellular location">
    <subcellularLocation>
        <location evidence="1">Cell membrane</location>
        <topology evidence="1">Lipid-anchor</topology>
        <topology evidence="1">GPI-anchor</topology>
    </subcellularLocation>
</comment>
<keyword evidence="10" id="KW-1133">Transmembrane helix</keyword>
<keyword evidence="10" id="KW-0472">Membrane</keyword>
<evidence type="ECO:0000313" key="12">
    <source>
        <dbReference type="EMBL" id="CAI0628068.1"/>
    </source>
</evidence>
<keyword evidence="7" id="KW-0325">Glycoprotein</keyword>
<feature type="region of interest" description="Disordered" evidence="9">
    <location>
        <begin position="228"/>
        <end position="251"/>
    </location>
</feature>
<dbReference type="InterPro" id="IPR036312">
    <property type="entry name" value="Bifun_inhib/LTP/seed_sf"/>
</dbReference>
<evidence type="ECO:0000259" key="11">
    <source>
        <dbReference type="SMART" id="SM00499"/>
    </source>
</evidence>
<keyword evidence="6" id="KW-1015">Disulfide bond</keyword>
<feature type="compositionally biased region" description="Pro residues" evidence="9">
    <location>
        <begin position="19"/>
        <end position="32"/>
    </location>
</feature>
<feature type="transmembrane region" description="Helical" evidence="10">
    <location>
        <begin position="103"/>
        <end position="123"/>
    </location>
</feature>
<dbReference type="PRINTS" id="PR00382">
    <property type="entry name" value="LIPIDTRNSFER"/>
</dbReference>
<evidence type="ECO:0000256" key="4">
    <source>
        <dbReference type="ARBA" id="ARBA00022622"/>
    </source>
</evidence>
<keyword evidence="3" id="KW-1003">Cell membrane</keyword>
<evidence type="ECO:0000256" key="9">
    <source>
        <dbReference type="SAM" id="MobiDB-lite"/>
    </source>
</evidence>
<feature type="compositionally biased region" description="Basic residues" evidence="9">
    <location>
        <begin position="37"/>
        <end position="56"/>
    </location>
</feature>
<dbReference type="AlphaFoldDB" id="A0AAV0S4F8"/>
<feature type="domain" description="Bifunctional inhibitor/plant lipid transfer protein/seed storage helical" evidence="11">
    <location>
        <begin position="137"/>
        <end position="215"/>
    </location>
</feature>
<dbReference type="Proteomes" id="UP001154282">
    <property type="component" value="Unassembled WGS sequence"/>
</dbReference>
<dbReference type="GO" id="GO:0005886">
    <property type="term" value="C:plasma membrane"/>
    <property type="evidence" value="ECO:0007669"/>
    <property type="project" value="UniProtKB-SubCell"/>
</dbReference>
<protein>
    <recommendedName>
        <fullName evidence="11">Bifunctional inhibitor/plant lipid transfer protein/seed storage helical domain-containing protein</fullName>
    </recommendedName>
</protein>
<keyword evidence="5" id="KW-0732">Signal</keyword>
<keyword evidence="4" id="KW-0336">GPI-anchor</keyword>
<comment type="similarity">
    <text evidence="2">Belongs to the plant LTP family.</text>
</comment>
<evidence type="ECO:0000256" key="3">
    <source>
        <dbReference type="ARBA" id="ARBA00022475"/>
    </source>
</evidence>
<gene>
    <name evidence="12" type="ORF">LITE_LOCUS51521</name>
</gene>
<dbReference type="EMBL" id="CAMGYJ010000011">
    <property type="protein sequence ID" value="CAI0628068.1"/>
    <property type="molecule type" value="Genomic_DNA"/>
</dbReference>
<dbReference type="SUPFAM" id="SSF47699">
    <property type="entry name" value="Bifunctional inhibitor/lipid-transfer protein/seed storage 2S albumin"/>
    <property type="match status" value="1"/>
</dbReference>
<evidence type="ECO:0000256" key="7">
    <source>
        <dbReference type="ARBA" id="ARBA00023180"/>
    </source>
</evidence>
<feature type="region of interest" description="Disordered" evidence="9">
    <location>
        <begin position="18"/>
        <end position="59"/>
    </location>
</feature>
<dbReference type="FunFam" id="1.10.110.10:FF:000001">
    <property type="entry name" value="Bifunctional inhibitor/lipid-transfer protein/seed storage 2S albumin superfamily protein"/>
    <property type="match status" value="1"/>
</dbReference>
<organism evidence="12 13">
    <name type="scientific">Linum tenue</name>
    <dbReference type="NCBI Taxonomy" id="586396"/>
    <lineage>
        <taxon>Eukaryota</taxon>
        <taxon>Viridiplantae</taxon>
        <taxon>Streptophyta</taxon>
        <taxon>Embryophyta</taxon>
        <taxon>Tracheophyta</taxon>
        <taxon>Spermatophyta</taxon>
        <taxon>Magnoliopsida</taxon>
        <taxon>eudicotyledons</taxon>
        <taxon>Gunneridae</taxon>
        <taxon>Pentapetalae</taxon>
        <taxon>rosids</taxon>
        <taxon>fabids</taxon>
        <taxon>Malpighiales</taxon>
        <taxon>Linaceae</taxon>
        <taxon>Linum</taxon>
    </lineage>
</organism>
<evidence type="ECO:0000256" key="8">
    <source>
        <dbReference type="ARBA" id="ARBA00023288"/>
    </source>
</evidence>
<keyword evidence="13" id="KW-1185">Reference proteome</keyword>
<dbReference type="GO" id="GO:0098552">
    <property type="term" value="C:side of membrane"/>
    <property type="evidence" value="ECO:0007669"/>
    <property type="project" value="UniProtKB-KW"/>
</dbReference>
<dbReference type="Pfam" id="PF14368">
    <property type="entry name" value="LTP_2"/>
    <property type="match status" value="1"/>
</dbReference>
<dbReference type="GO" id="GO:0008289">
    <property type="term" value="F:lipid binding"/>
    <property type="evidence" value="ECO:0007669"/>
    <property type="project" value="InterPro"/>
</dbReference>
<evidence type="ECO:0000256" key="5">
    <source>
        <dbReference type="ARBA" id="ARBA00022729"/>
    </source>
</evidence>
<evidence type="ECO:0000256" key="6">
    <source>
        <dbReference type="ARBA" id="ARBA00023157"/>
    </source>
</evidence>
<reference evidence="12" key="1">
    <citation type="submission" date="2022-08" db="EMBL/GenBank/DDBJ databases">
        <authorList>
            <person name="Gutierrez-Valencia J."/>
        </authorList>
    </citation>
    <scope>NUCLEOTIDE SEQUENCE</scope>
</reference>
<dbReference type="CDD" id="cd00010">
    <property type="entry name" value="AAI_LTSS"/>
    <property type="match status" value="1"/>
</dbReference>
<dbReference type="InterPro" id="IPR016140">
    <property type="entry name" value="Bifunc_inhib/LTP/seed_store"/>
</dbReference>
<accession>A0AAV0S4F8</accession>
<dbReference type="PANTHER" id="PTHR33044">
    <property type="entry name" value="BIFUNCTIONAL INHIBITOR/LIPID-TRANSFER PROTEIN/SEED STORAGE 2S ALBUMIN SUPERFAMILY PROTEIN-RELATED"/>
    <property type="match status" value="1"/>
</dbReference>
<proteinExistence type="inferred from homology"/>
<dbReference type="GO" id="GO:0006869">
    <property type="term" value="P:lipid transport"/>
    <property type="evidence" value="ECO:0007669"/>
    <property type="project" value="InterPro"/>
</dbReference>
<keyword evidence="8" id="KW-0449">Lipoprotein</keyword>
<comment type="caution">
    <text evidence="12">The sequence shown here is derived from an EMBL/GenBank/DDBJ whole genome shotgun (WGS) entry which is preliminary data.</text>
</comment>
<sequence>MKVKKTCHCHRFIITTTHLPPPHSHPSPPFPFPAQSTRRHLSPPPRPRRRAPHRRFPSPPPNTPYIYSLHLFPSFSFYFRPPLFLSLRCSATMAYSSSSPPSLSYLAFFLLAVLLSVTAANAAHQKAAAAPAPAADCSTVVLALSDCLTFVLNGSTTTKPEGTCCSGLETVLNTNADCLCQTFKSSGEMGIALNVTKALTLPSACKLKTPPMSSCQLSMAPAGSPVVAGGSSTAVPPSEMTEAAPAPSPVGGAPLSNSAHAAVSGIFSAGSLAAAAAATLAVASFY</sequence>
<keyword evidence="10" id="KW-0812">Transmembrane</keyword>
<evidence type="ECO:0000256" key="1">
    <source>
        <dbReference type="ARBA" id="ARBA00004609"/>
    </source>
</evidence>
<dbReference type="SMART" id="SM00499">
    <property type="entry name" value="AAI"/>
    <property type="match status" value="1"/>
</dbReference>
<evidence type="ECO:0000256" key="10">
    <source>
        <dbReference type="SAM" id="Phobius"/>
    </source>
</evidence>
<name>A0AAV0S4F8_9ROSI</name>
<dbReference type="Gene3D" id="1.10.110.10">
    <property type="entry name" value="Plant lipid-transfer and hydrophobic proteins"/>
    <property type="match status" value="1"/>
</dbReference>
<dbReference type="InterPro" id="IPR000528">
    <property type="entry name" value="Plant_nsLTP"/>
</dbReference>